<evidence type="ECO:0000313" key="60">
    <source>
        <dbReference type="Proteomes" id="UP000350032"/>
    </source>
</evidence>
<dbReference type="Proteomes" id="UP000389283">
    <property type="component" value="Unassembled WGS sequence"/>
</dbReference>
<evidence type="ECO:0000313" key="57">
    <source>
        <dbReference type="Proteomes" id="UP000337746"/>
    </source>
</evidence>
<evidence type="ECO:0000313" key="9">
    <source>
        <dbReference type="EMBL" id="EAC9040777.1"/>
    </source>
</evidence>
<dbReference type="EMBL" id="AAAJKI010000002">
    <property type="protein sequence ID" value="EAC6547114.1"/>
    <property type="molecule type" value="Genomic_DNA"/>
</dbReference>
<evidence type="ECO:0000313" key="5">
    <source>
        <dbReference type="EMBL" id="EAC4553111.1"/>
    </source>
</evidence>
<evidence type="ECO:0000313" key="73">
    <source>
        <dbReference type="Proteomes" id="UP000427828"/>
    </source>
</evidence>
<evidence type="ECO:0000313" key="15">
    <source>
        <dbReference type="EMBL" id="EAE4942617.1"/>
    </source>
</evidence>
<evidence type="ECO:0000313" key="48">
    <source>
        <dbReference type="EMBL" id="HAC1754963.1"/>
    </source>
</evidence>
<evidence type="ECO:0000313" key="37">
    <source>
        <dbReference type="EMBL" id="ECY6544405.1"/>
    </source>
</evidence>
<reference evidence="52 98" key="1">
    <citation type="submission" date="2016-09" db="EMBL/GenBank/DDBJ databases">
        <title>100K Listeria isolates.</title>
        <authorList>
            <person name="Chen P."/>
            <person name="Weimer B.C."/>
            <person name="Kong N."/>
            <person name="Huang B."/>
        </authorList>
    </citation>
    <scope>NUCLEOTIDE SEQUENCE [LARGE SCALE GENOMIC DNA]</scope>
    <source>
        <strain evidence="52 98">BCW_2383</strain>
    </source>
</reference>
<dbReference type="SMART" id="SM00257">
    <property type="entry name" value="LysM"/>
    <property type="match status" value="2"/>
</dbReference>
<evidence type="ECO:0000313" key="21">
    <source>
        <dbReference type="EMBL" id="EAG2996196.1"/>
    </source>
</evidence>
<dbReference type="EMBL" id="DAAJFY010000006">
    <property type="protein sequence ID" value="HAC0275798.1"/>
    <property type="molecule type" value="Genomic_DNA"/>
</dbReference>
<organism evidence="13 67">
    <name type="scientific">Listeria monocytogenes</name>
    <dbReference type="NCBI Taxonomy" id="1639"/>
    <lineage>
        <taxon>Bacteria</taxon>
        <taxon>Bacillati</taxon>
        <taxon>Bacillota</taxon>
        <taxon>Bacilli</taxon>
        <taxon>Bacillales</taxon>
        <taxon>Listeriaceae</taxon>
        <taxon>Listeria</taxon>
    </lineage>
</organism>
<evidence type="ECO:0000313" key="81">
    <source>
        <dbReference type="Proteomes" id="UP000489121"/>
    </source>
</evidence>
<dbReference type="EMBL" id="AABAGT010000004">
    <property type="protein sequence ID" value="EAG0866427.1"/>
    <property type="molecule type" value="Genomic_DNA"/>
</dbReference>
<dbReference type="Proteomes" id="UP000467347">
    <property type="component" value="Unassembled WGS sequence"/>
</dbReference>
<evidence type="ECO:0000313" key="18">
    <source>
        <dbReference type="EMBL" id="EAG2088129.1"/>
    </source>
</evidence>
<evidence type="ECO:0000313" key="43">
    <source>
        <dbReference type="EMBL" id="HAA8053887.1"/>
    </source>
</evidence>
<dbReference type="EMBL" id="AABATR010000006">
    <property type="protein sequence ID" value="EAG1894328.1"/>
    <property type="molecule type" value="Genomic_DNA"/>
</dbReference>
<evidence type="ECO:0000313" key="94">
    <source>
        <dbReference type="Proteomes" id="UP000840197"/>
    </source>
</evidence>
<dbReference type="Proteomes" id="UP000350032">
    <property type="component" value="Unassembled WGS sequence"/>
</dbReference>
<dbReference type="EMBL" id="MJTJ01000002">
    <property type="protein sequence ID" value="OET53092.1"/>
    <property type="molecule type" value="Genomic_DNA"/>
</dbReference>
<dbReference type="EMBL" id="AAAIXK010000005">
    <property type="protein sequence ID" value="EAC5550882.1"/>
    <property type="molecule type" value="Genomic_DNA"/>
</dbReference>
<evidence type="ECO:0000313" key="23">
    <source>
        <dbReference type="EMBL" id="EAG4462945.1"/>
    </source>
</evidence>
<dbReference type="EMBL" id="AABCVX010000007">
    <property type="protein sequence ID" value="EAG6170438.1"/>
    <property type="molecule type" value="Genomic_DNA"/>
</dbReference>
<evidence type="ECO:0000313" key="77">
    <source>
        <dbReference type="Proteomes" id="UP000467536"/>
    </source>
</evidence>
<dbReference type="Proteomes" id="UP000841146">
    <property type="component" value="Unassembled WGS sequence"/>
</dbReference>
<dbReference type="EMBL" id="AACKDQ010000010">
    <property type="protein sequence ID" value="EAK9316622.1"/>
    <property type="molecule type" value="Genomic_DNA"/>
</dbReference>
<evidence type="ECO:0000313" key="50">
    <source>
        <dbReference type="EMBL" id="KAA9447805.1"/>
    </source>
</evidence>
<dbReference type="EMBL" id="AABBAW010000007">
    <property type="protein sequence ID" value="EAG2516057.1"/>
    <property type="molecule type" value="Genomic_DNA"/>
</dbReference>
<dbReference type="AlphaFoldDB" id="A0A0B8RBM1"/>
<dbReference type="Proteomes" id="UP000481141">
    <property type="component" value="Unassembled WGS sequence"/>
</dbReference>
<evidence type="ECO:0000313" key="44">
    <source>
        <dbReference type="EMBL" id="HAB8398278.1"/>
    </source>
</evidence>
<reference evidence="71 82" key="8">
    <citation type="submission" date="2019-04" db="EMBL/GenBank/DDBJ databases">
        <authorList>
            <consortium name="GenomeTrakr network: Whole genome sequencing for foodborne pathogen traceback"/>
        </authorList>
    </citation>
    <scope>NUCLEOTIDE SEQUENCE [LARGE SCALE GENOMIC DNA]</scope>
    <source>
        <strain evidence="25 91">CFSAN004300</strain>
        <strain evidence="26 82">CFSAN072474</strain>
        <strain evidence="37 63">FLAG-55987</strain>
        <strain evidence="32 71">PHLUSALM00088</strain>
    </source>
</reference>
<dbReference type="Proteomes" id="UP000840197">
    <property type="component" value="Unassembled WGS sequence"/>
</dbReference>
<evidence type="ECO:0000313" key="47">
    <source>
        <dbReference type="EMBL" id="HAC0275798.1"/>
    </source>
</evidence>
<dbReference type="EMBL" id="AAANYN010000005">
    <property type="protein sequence ID" value="EAD5773698.1"/>
    <property type="molecule type" value="Genomic_DNA"/>
</dbReference>
<evidence type="ECO:0000313" key="80">
    <source>
        <dbReference type="Proteomes" id="UP000481141"/>
    </source>
</evidence>
<dbReference type="Proteomes" id="UP000376505">
    <property type="component" value="Unassembled WGS sequence"/>
</dbReference>
<reference evidence="86 87" key="7">
    <citation type="submission" date="2019-04" db="EMBL/GenBank/DDBJ databases">
        <authorList>
            <person name="Ashton P.M."/>
            <person name="Dallman T."/>
            <person name="Nair S."/>
            <person name="De Pinna E."/>
            <person name="Peters T."/>
            <person name="Grant K."/>
        </authorList>
    </citation>
    <scope>NUCLEOTIDE SEQUENCE [LARGE SCALE GENOMIC DNA]</scope>
    <source>
        <strain evidence="28 87">282333</strain>
        <strain evidence="29 86">282352</strain>
        <strain evidence="27 90">289003</strain>
        <strain evidence="41 77">788324</strain>
        <strain evidence="15">RL15000286</strain>
    </source>
</reference>
<dbReference type="InterPro" id="IPR018392">
    <property type="entry name" value="LysM"/>
</dbReference>
<dbReference type="EMBL" id="JACAVN010000006">
    <property type="protein sequence ID" value="NYA02227.1"/>
    <property type="molecule type" value="Genomic_DNA"/>
</dbReference>
<evidence type="ECO:0000259" key="4">
    <source>
        <dbReference type="PROSITE" id="PS51782"/>
    </source>
</evidence>
<dbReference type="Proteomes" id="UP000358545">
    <property type="component" value="Unassembled WGS sequence"/>
</dbReference>
<dbReference type="EMBL" id="AABAWE010000006">
    <property type="protein sequence ID" value="EAG2088129.1"/>
    <property type="molecule type" value="Genomic_DNA"/>
</dbReference>
<name>A0A0B8RBM1_LISMN</name>
<evidence type="ECO:0000313" key="54">
    <source>
        <dbReference type="Proteomes" id="UP000272537"/>
    </source>
</evidence>
<dbReference type="InterPro" id="IPR051933">
    <property type="entry name" value="Resuscitation_pf_RpfB"/>
</dbReference>
<evidence type="ECO:0000313" key="10">
    <source>
        <dbReference type="EMBL" id="EAD1186200.1"/>
    </source>
</evidence>
<dbReference type="EMBL" id="QXLS01000007">
    <property type="protein sequence ID" value="RKA05200.1"/>
    <property type="molecule type" value="Genomic_DNA"/>
</dbReference>
<feature type="domain" description="LysM" evidence="4">
    <location>
        <begin position="81"/>
        <end position="124"/>
    </location>
</feature>
<evidence type="ECO:0000313" key="45">
    <source>
        <dbReference type="EMBL" id="HAB8557660.1"/>
    </source>
</evidence>
<dbReference type="EMBL" id="DAAEEB010000009">
    <property type="protein sequence ID" value="HAA8053887.1"/>
    <property type="molecule type" value="Genomic_DNA"/>
</dbReference>
<dbReference type="SUPFAM" id="SSF54106">
    <property type="entry name" value="LysM domain"/>
    <property type="match status" value="2"/>
</dbReference>
<evidence type="ECO:0000313" key="12">
    <source>
        <dbReference type="EMBL" id="EAD5773698.1"/>
    </source>
</evidence>
<evidence type="ECO:0000313" key="69">
    <source>
        <dbReference type="Proteomes" id="UP000398321"/>
    </source>
</evidence>
<evidence type="ECO:0000313" key="20">
    <source>
        <dbReference type="EMBL" id="EAG2516057.1"/>
    </source>
</evidence>
<evidence type="ECO:0000313" key="27">
    <source>
        <dbReference type="EMBL" id="EAG9520737.1"/>
    </source>
</evidence>
<dbReference type="Proteomes" id="UP000331186">
    <property type="component" value="Unassembled WGS sequence"/>
</dbReference>
<evidence type="ECO:0000313" key="93">
    <source>
        <dbReference type="Proteomes" id="UP000566721"/>
    </source>
</evidence>
<dbReference type="Proteomes" id="UP000460224">
    <property type="component" value="Unassembled WGS sequence"/>
</dbReference>
<dbReference type="EMBL" id="AABDGJ010000005">
    <property type="protein sequence ID" value="EAG6990711.1"/>
    <property type="molecule type" value="Genomic_DNA"/>
</dbReference>
<dbReference type="Proteomes" id="UP000478682">
    <property type="component" value="Unassembled WGS sequence"/>
</dbReference>
<evidence type="ECO:0000313" key="66">
    <source>
        <dbReference type="Proteomes" id="UP000376505"/>
    </source>
</evidence>
<evidence type="ECO:0000313" key="70">
    <source>
        <dbReference type="Proteomes" id="UP000403352"/>
    </source>
</evidence>
<dbReference type="Proteomes" id="UP000843503">
    <property type="component" value="Unassembled WGS sequence"/>
</dbReference>
<evidence type="ECO:0000256" key="1">
    <source>
        <dbReference type="ARBA" id="ARBA00022729"/>
    </source>
</evidence>
<dbReference type="EMBL" id="AAAREG010000006">
    <property type="protein sequence ID" value="EAE2354512.1"/>
    <property type="molecule type" value="Genomic_DNA"/>
</dbReference>
<evidence type="ECO:0000313" key="75">
    <source>
        <dbReference type="Proteomes" id="UP000460224"/>
    </source>
</evidence>
<dbReference type="PANTHER" id="PTHR39160:SF6">
    <property type="entry name" value="CELL WALL-BINDING PROTEIN YOCH"/>
    <property type="match status" value="1"/>
</dbReference>
<reference evidence="56 58" key="6">
    <citation type="submission" date="2018-06" db="EMBL/GenBank/DDBJ databases">
        <authorList>
            <consortium name="PulseNet: The National Subtyping Network for Foodborne Disease Surveillance"/>
            <person name="Tarr C.L."/>
            <person name="Trees E."/>
            <person name="Katz L.S."/>
            <person name="Carleton-Romer H.A."/>
            <person name="Stroika S."/>
            <person name="Kucerova Z."/>
            <person name="Roache K.F."/>
            <person name="Sabol A.L."/>
            <person name="Besser J."/>
            <person name="Gerner-Smidt P."/>
        </authorList>
    </citation>
    <scope>NUCLEOTIDE SEQUENCE [LARGE SCALE GENOMIC DNA]</scope>
    <source>
        <strain evidence="5 58">2015L-6227</strain>
        <strain evidence="14 56">PNUSAL000134</strain>
        <strain evidence="9 61">PNUSAL000910</strain>
        <strain evidence="16 62">PNUSAL002180</strain>
        <strain evidence="17 78">PNUSAL002298</strain>
        <strain evidence="31 60">PNUSAL004402</strain>
        <strain evidence="38 81">PNUSAL005692</strain>
    </source>
</reference>
<evidence type="ECO:0000313" key="67">
    <source>
        <dbReference type="Proteomes" id="UP000379076"/>
    </source>
</evidence>
<evidence type="ECO:0000313" key="89">
    <source>
        <dbReference type="Proteomes" id="UP000544530"/>
    </source>
</evidence>
<dbReference type="Proteomes" id="UP000544530">
    <property type="component" value="Unassembled WGS sequence"/>
</dbReference>
<evidence type="ECO:0000313" key="91">
    <source>
        <dbReference type="Proteomes" id="UP000548278"/>
    </source>
</evidence>
<feature type="domain" description="LysM" evidence="4">
    <location>
        <begin position="25"/>
        <end position="68"/>
    </location>
</feature>
<evidence type="ECO:0000313" key="25">
    <source>
        <dbReference type="EMBL" id="EAG6990711.1"/>
    </source>
</evidence>
<dbReference type="Proteomes" id="UP000337746">
    <property type="component" value="Unassembled WGS sequence"/>
</dbReference>
<dbReference type="PROSITE" id="PS51782">
    <property type="entry name" value="LYSM"/>
    <property type="match status" value="2"/>
</dbReference>
<evidence type="ECO:0000313" key="30">
    <source>
        <dbReference type="EMBL" id="EAH4242937.1"/>
    </source>
</evidence>
<dbReference type="Proteomes" id="UP000398321">
    <property type="component" value="Unassembled WGS sequence"/>
</dbReference>
<evidence type="ECO:0000313" key="61">
    <source>
        <dbReference type="Proteomes" id="UP000354255"/>
    </source>
</evidence>
<evidence type="ECO:0000313" key="49">
    <source>
        <dbReference type="EMBL" id="HAJ9594401.1"/>
    </source>
</evidence>
<evidence type="ECO:0000313" key="98">
    <source>
        <dbReference type="Proteomes" id="UP000852906"/>
    </source>
</evidence>
<evidence type="ECO:0000313" key="55">
    <source>
        <dbReference type="Proteomes" id="UP000331186"/>
    </source>
</evidence>
<feature type="signal peptide" evidence="3">
    <location>
        <begin position="1"/>
        <end position="24"/>
    </location>
</feature>
<dbReference type="EMBL" id="AACJYH010000007">
    <property type="protein sequence ID" value="EAK8898097.1"/>
    <property type="molecule type" value="Genomic_DNA"/>
</dbReference>
<reference evidence="51 89" key="10">
    <citation type="submission" date="2020-06" db="EMBL/GenBank/DDBJ databases">
        <title>Two Listeria outbreaks in Switzerland in 2018 and 2020.</title>
        <authorList>
            <person name="Stevens M.J.A."/>
            <person name="Bloemberg G."/>
            <person name="Nusch-Inderbinnen M."/>
            <person name="Stephan R."/>
        </authorList>
    </citation>
    <scope>NUCLEOTIDE SEQUENCE [LARGE SCALE GENOMIC DNA]</scope>
    <source>
        <strain evidence="51 89">N18-0707</strain>
    </source>
</reference>
<dbReference type="EMBL" id="DAAJCS010000007">
    <property type="protein sequence ID" value="HAC0013472.1"/>
    <property type="molecule type" value="Genomic_DNA"/>
</dbReference>
<reference evidence="94 95" key="3">
    <citation type="journal article" date="2018" name="Genome Biol.">
        <title>SKESA: strategic k-mer extension for scrupulous assemblies.</title>
        <authorList>
            <person name="Souvorov A."/>
            <person name="Agarwala R."/>
            <person name="Lipman D.J."/>
        </authorList>
    </citation>
    <scope>NUCLEOTIDE SEQUENCE [LARGE SCALE GENOMIC DNA]</scope>
    <source>
        <strain evidence="43">09CEB371LM</strain>
        <strain evidence="49">2017-325981-023-01</strain>
        <strain evidence="45 97">CFIAFB20100120</strain>
        <strain evidence="44 94">CFIAFB20130012</strain>
        <strain evidence="47">CFIAFB20170037</strain>
        <strain evidence="46 95">CFIAFB20170045</strain>
        <strain evidence="48 96">DMG1500109</strain>
    </source>
</reference>
<dbReference type="EMBL" id="AAIAJJ010000006">
    <property type="protein sequence ID" value="ECC1557767.1"/>
    <property type="molecule type" value="Genomic_DNA"/>
</dbReference>
<proteinExistence type="predicted"/>
<evidence type="ECO:0000313" key="38">
    <source>
        <dbReference type="EMBL" id="ECY9782639.1"/>
    </source>
</evidence>
<evidence type="ECO:0000313" key="68">
    <source>
        <dbReference type="Proteomes" id="UP000389283"/>
    </source>
</evidence>
<dbReference type="CDD" id="cd00118">
    <property type="entry name" value="LysM"/>
    <property type="match status" value="2"/>
</dbReference>
<reference evidence="53 54" key="2">
    <citation type="journal article" date="2018" name="BMC Genomics">
        <title>Genes significantly associated with lineage II food isolates of Listeria monocytogenes.</title>
        <authorList>
            <person name="Pirone-Davies C."/>
            <person name="Chen Y."/>
            <person name="Pightling A."/>
            <person name="Ryan G."/>
            <person name="Wang Y."/>
            <person name="Yao K."/>
            <person name="Hoffmann M."/>
            <person name="Allard M.W."/>
        </authorList>
    </citation>
    <scope>NUCLEOTIDE SEQUENCE [LARGE SCALE GENOMIC DNA]</scope>
    <source>
        <strain evidence="53 54">PNUSAL000550</strain>
    </source>
</reference>
<dbReference type="Proteomes" id="UP000852906">
    <property type="component" value="Unassembled WGS sequence"/>
</dbReference>
<evidence type="ECO:0000313" key="52">
    <source>
        <dbReference type="EMBL" id="OET53092.1"/>
    </source>
</evidence>
<evidence type="ECO:0000313" key="95">
    <source>
        <dbReference type="Proteomes" id="UP000841146"/>
    </source>
</evidence>
<dbReference type="OMA" id="WKIAQKF"/>
<evidence type="ECO:0000313" key="26">
    <source>
        <dbReference type="EMBL" id="EAG9388546.1"/>
    </source>
</evidence>
<dbReference type="Proteomes" id="UP000336166">
    <property type="component" value="Unassembled WGS sequence"/>
</dbReference>
<evidence type="ECO:0000313" key="96">
    <source>
        <dbReference type="Proteomes" id="UP000843775"/>
    </source>
</evidence>
<dbReference type="Pfam" id="PF06725">
    <property type="entry name" value="3D"/>
    <property type="match status" value="1"/>
</dbReference>
<dbReference type="Proteomes" id="UP000379076">
    <property type="component" value="Unassembled WGS sequence"/>
</dbReference>
<comment type="caution">
    <text evidence="13">The sequence shown here is derived from an EMBL/GenBank/DDBJ whole genome shotgun (WGS) entry which is preliminary data.</text>
</comment>
<evidence type="ECO:0000313" key="87">
    <source>
        <dbReference type="Proteomes" id="UP000533021"/>
    </source>
</evidence>
<dbReference type="Proteomes" id="UP000339309">
    <property type="component" value="Unassembled WGS sequence"/>
</dbReference>
<evidence type="ECO:0000313" key="11">
    <source>
        <dbReference type="EMBL" id="EAD3793842.1"/>
    </source>
</evidence>
<dbReference type="Proteomes" id="UP000272537">
    <property type="component" value="Unassembled WGS sequence"/>
</dbReference>
<dbReference type="EMBL" id="AABGUK010000005">
    <property type="protein sequence ID" value="EAH4242937.1"/>
    <property type="molecule type" value="Genomic_DNA"/>
</dbReference>
<evidence type="ECO:0000256" key="2">
    <source>
        <dbReference type="SAM" id="MobiDB-lite"/>
    </source>
</evidence>
<accession>A0A0B8RBM1</accession>
<evidence type="ECO:0000313" key="56">
    <source>
        <dbReference type="Proteomes" id="UP000336166"/>
    </source>
</evidence>
<evidence type="ECO:0000313" key="14">
    <source>
        <dbReference type="EMBL" id="EAE2354512.1"/>
    </source>
</evidence>
<evidence type="ECO:0000313" key="72">
    <source>
        <dbReference type="Proteomes" id="UP000423131"/>
    </source>
</evidence>
<dbReference type="Proteomes" id="UP000533021">
    <property type="component" value="Unassembled WGS sequence"/>
</dbReference>
<evidence type="ECO:0000313" key="59">
    <source>
        <dbReference type="Proteomes" id="UP000345329"/>
    </source>
</evidence>
<dbReference type="Proteomes" id="UP000527632">
    <property type="component" value="Unassembled WGS sequence"/>
</dbReference>
<evidence type="ECO:0000313" key="46">
    <source>
        <dbReference type="EMBL" id="HAC0013472.1"/>
    </source>
</evidence>
<dbReference type="Proteomes" id="UP000368512">
    <property type="component" value="Unassembled WGS sequence"/>
</dbReference>
<evidence type="ECO:0000313" key="28">
    <source>
        <dbReference type="EMBL" id="EAH2282686.1"/>
    </source>
</evidence>
<evidence type="ECO:0000313" key="63">
    <source>
        <dbReference type="Proteomes" id="UP000364988"/>
    </source>
</evidence>
<dbReference type="Proteomes" id="UP000842809">
    <property type="component" value="Unassembled WGS sequence"/>
</dbReference>
<dbReference type="EMBL" id="AABGHY010000007">
    <property type="protein sequence ID" value="EAH3294885.1"/>
    <property type="molecule type" value="Genomic_DNA"/>
</dbReference>
<dbReference type="EMBL" id="AABFVG010000007">
    <property type="protein sequence ID" value="EAH2282686.1"/>
    <property type="molecule type" value="Genomic_DNA"/>
</dbReference>
<evidence type="ECO:0000313" key="79">
    <source>
        <dbReference type="Proteomes" id="UP000478704"/>
    </source>
</evidence>
<evidence type="ECO:0000313" key="41">
    <source>
        <dbReference type="EMBL" id="EDO0986588.1"/>
    </source>
</evidence>
<dbReference type="EMBL" id="AAAMZD010000007">
    <property type="protein sequence ID" value="EAD3793842.1"/>
    <property type="molecule type" value="Genomic_DNA"/>
</dbReference>
<dbReference type="EMBL" id="AABBHO010000005">
    <property type="protein sequence ID" value="EAG2996196.1"/>
    <property type="molecule type" value="Genomic_DNA"/>
</dbReference>
<evidence type="ECO:0000313" key="83">
    <source>
        <dbReference type="Proteomes" id="UP000525850"/>
    </source>
</evidence>
<evidence type="ECO:0000313" key="32">
    <source>
        <dbReference type="EMBL" id="EAK9316622.1"/>
    </source>
</evidence>
<dbReference type="Proteomes" id="UP000403352">
    <property type="component" value="Unassembled WGS sequence"/>
</dbReference>
<evidence type="ECO:0000313" key="82">
    <source>
        <dbReference type="Proteomes" id="UP000522199"/>
    </source>
</evidence>
<evidence type="ECO:0000313" key="31">
    <source>
        <dbReference type="EMBL" id="EAK8898097.1"/>
    </source>
</evidence>
<dbReference type="EMBL" id="QDAY01000005">
    <property type="protein sequence ID" value="KAA9447805.1"/>
    <property type="molecule type" value="Genomic_DNA"/>
</dbReference>
<dbReference type="EMBL" id="AABEKY010000009">
    <property type="protein sequence ID" value="EAG9388546.1"/>
    <property type="molecule type" value="Genomic_DNA"/>
</dbReference>
<dbReference type="Gene3D" id="3.10.350.10">
    <property type="entry name" value="LysM domain"/>
    <property type="match status" value="2"/>
</dbReference>
<dbReference type="Proteomes" id="UP000427828">
    <property type="component" value="Unassembled WGS sequence"/>
</dbReference>
<evidence type="ECO:0000313" key="76">
    <source>
        <dbReference type="Proteomes" id="UP000467347"/>
    </source>
</evidence>
<evidence type="ECO:0000313" key="71">
    <source>
        <dbReference type="Proteomes" id="UP000410967"/>
    </source>
</evidence>
<dbReference type="EMBL" id="AANCRK010000007">
    <property type="protein sequence ID" value="EDN7716202.1"/>
    <property type="molecule type" value="Genomic_DNA"/>
</dbReference>
<dbReference type="Gene3D" id="2.40.40.10">
    <property type="entry name" value="RlpA-like domain"/>
    <property type="match status" value="1"/>
</dbReference>
<dbReference type="EMBL" id="AABEMN010000022">
    <property type="protein sequence ID" value="EAG9520737.1"/>
    <property type="molecule type" value="Genomic_DNA"/>
</dbReference>
<dbReference type="EMBL" id="AAAJWF010000009">
    <property type="protein sequence ID" value="EAC7481745.1"/>
    <property type="molecule type" value="Genomic_DNA"/>
</dbReference>
<reference evidence="43" key="9">
    <citation type="submission" date="2019-10" db="EMBL/GenBank/DDBJ databases">
        <authorList>
            <consortium name="NCBI Pathogen Detection Project"/>
        </authorList>
    </citation>
    <scope>NUCLEOTIDE SEQUENCE</scope>
    <source>
        <strain evidence="43">09CEB371LM</strain>
        <strain evidence="49">2017-325981-023-01</strain>
        <strain evidence="45">CFIAFB20100120</strain>
        <strain evidence="44">CFIAFB20130012</strain>
        <strain evidence="47">CFIAFB20170037</strain>
        <strain evidence="46">CFIAFB20170045</strain>
        <strain evidence="48">DMG1500109</strain>
    </source>
</reference>
<evidence type="ECO:0000313" key="65">
    <source>
        <dbReference type="Proteomes" id="UP000368512"/>
    </source>
</evidence>
<dbReference type="Proteomes" id="UP000522199">
    <property type="component" value="Unassembled WGS sequence"/>
</dbReference>
<evidence type="ECO:0000313" key="22">
    <source>
        <dbReference type="EMBL" id="EAG4332209.1"/>
    </source>
</evidence>
<evidence type="ECO:0000313" key="92">
    <source>
        <dbReference type="Proteomes" id="UP000549379"/>
    </source>
</evidence>
<dbReference type="KEGG" id="lmok:CQ02_12800"/>
<dbReference type="EMBL" id="AALEDS010000006">
    <property type="protein sequence ID" value="ECY6544405.1"/>
    <property type="molecule type" value="Genomic_DNA"/>
</dbReference>
<feature type="compositionally biased region" description="Low complexity" evidence="2">
    <location>
        <begin position="129"/>
        <end position="149"/>
    </location>
</feature>
<dbReference type="PANTHER" id="PTHR39160">
    <property type="entry name" value="CELL WALL-BINDING PROTEIN YOCH"/>
    <property type="match status" value="1"/>
</dbReference>
<evidence type="ECO:0000313" key="35">
    <source>
        <dbReference type="EMBL" id="ECC1557767.1"/>
    </source>
</evidence>
<dbReference type="KEGG" id="lmv:Y193_03100"/>
<evidence type="ECO:0000313" key="13">
    <source>
        <dbReference type="EMBL" id="EAE1339775.1"/>
    </source>
</evidence>
<dbReference type="Proteomes" id="UP000410967">
    <property type="component" value="Unassembled WGS sequence"/>
</dbReference>
<dbReference type="InterPro" id="IPR010611">
    <property type="entry name" value="3D_dom"/>
</dbReference>
<dbReference type="Proteomes" id="UP000423131">
    <property type="component" value="Unassembled WGS sequence"/>
</dbReference>
<dbReference type="CDD" id="cd22786">
    <property type="entry name" value="DPBB_YuiC-like"/>
    <property type="match status" value="1"/>
</dbReference>
<dbReference type="Proteomes" id="UP000530452">
    <property type="component" value="Unassembled WGS sequence"/>
</dbReference>
<dbReference type="EMBL" id="AAASLB010000006">
    <property type="protein sequence ID" value="EAE4942617.1"/>
    <property type="molecule type" value="Genomic_DNA"/>
</dbReference>
<dbReference type="Proteomes" id="UP000549379">
    <property type="component" value="Unassembled WGS sequence"/>
</dbReference>
<sequence>MKKTVVAIAAGLIIAGSGSTQAFAAEYKVQDGDSLWKISNENNVSIKQLKEDNNLSSDIIFPNQTLQVNSSEKKSTTNNNSEYTVVAGDTLGHIAVDKGVTVNQLKSWNNLSSDLILVGQKLSIGNKASASESNASENNSTANNSANNKVTEQPKEEKAAPTTQKSTSSNEASSNSSSAQGNVSKELTVTATAYSKAEPGMGHMTATGIDLNDNSRVIAVDPSVIPLGSKVYVEGYGQAIAADTGGAIKGNKIDVHLNSVQEANNWGVKQVKVQILD</sequence>
<keyword evidence="1 3" id="KW-0732">Signal</keyword>
<dbReference type="Proteomes" id="UP000843775">
    <property type="component" value="Unassembled WGS sequence"/>
</dbReference>
<dbReference type="Proteomes" id="UP000844415">
    <property type="component" value="Unassembled WGS sequence"/>
</dbReference>
<feature type="chain" id="PRO_5015035069" evidence="3">
    <location>
        <begin position="25"/>
        <end position="277"/>
    </location>
</feature>
<evidence type="ECO:0000313" key="34">
    <source>
        <dbReference type="EMBL" id="ECB9512905.1"/>
    </source>
</evidence>
<feature type="region of interest" description="Disordered" evidence="2">
    <location>
        <begin position="129"/>
        <end position="184"/>
    </location>
</feature>
<dbReference type="GO" id="GO:0009254">
    <property type="term" value="P:peptidoglycan turnover"/>
    <property type="evidence" value="ECO:0007669"/>
    <property type="project" value="InterPro"/>
</dbReference>
<dbReference type="Proteomes" id="UP000364988">
    <property type="component" value="Unassembled WGS sequence"/>
</dbReference>
<protein>
    <submittedName>
        <fullName evidence="53">Cell wall-binding protein YocH</fullName>
    </submittedName>
    <submittedName>
        <fullName evidence="13">LysM peptidoglycan-binding domain-containing protein</fullName>
    </submittedName>
    <submittedName>
        <fullName evidence="43">Peptidase M23</fullName>
    </submittedName>
    <submittedName>
        <fullName evidence="51">Resuscitation-promoting factor</fullName>
    </submittedName>
</protein>
<evidence type="ECO:0000313" key="84">
    <source>
        <dbReference type="Proteomes" id="UP000527632"/>
    </source>
</evidence>
<dbReference type="EMBL" id="DAAJZA010000004">
    <property type="protein sequence ID" value="HAC1754963.1"/>
    <property type="molecule type" value="Genomic_DNA"/>
</dbReference>
<dbReference type="EMBL" id="DABJAN010000005">
    <property type="protein sequence ID" value="HAJ9594401.1"/>
    <property type="molecule type" value="Genomic_DNA"/>
</dbReference>
<evidence type="ECO:0000313" key="33">
    <source>
        <dbReference type="EMBL" id="ECB9472704.1"/>
    </source>
</evidence>
<dbReference type="InterPro" id="IPR036779">
    <property type="entry name" value="LysM_dom_sf"/>
</dbReference>
<dbReference type="EMBL" id="AABAYG010000006">
    <property type="protein sequence ID" value="EAG2246501.1"/>
    <property type="molecule type" value="Genomic_DNA"/>
</dbReference>
<dbReference type="EMBL" id="AAHZFN010000003">
    <property type="protein sequence ID" value="ECB9472704.1"/>
    <property type="molecule type" value="Genomic_DNA"/>
</dbReference>
<evidence type="ECO:0000313" key="86">
    <source>
        <dbReference type="Proteomes" id="UP000530452"/>
    </source>
</evidence>
<dbReference type="EMBL" id="AABBZO010000014">
    <property type="protein sequence ID" value="EAG4462945.1"/>
    <property type="molecule type" value="Genomic_DNA"/>
</dbReference>
<evidence type="ECO:0000313" key="88">
    <source>
        <dbReference type="Proteomes" id="UP000540117"/>
    </source>
</evidence>
<dbReference type="EMBL" id="AALGDA010000014">
    <property type="protein sequence ID" value="ECY9782639.1"/>
    <property type="molecule type" value="Genomic_DNA"/>
</dbReference>
<dbReference type="EMBL" id="AAAQQZ010000006">
    <property type="protein sequence ID" value="EAE1339775.1"/>
    <property type="molecule type" value="Genomic_DNA"/>
</dbReference>
<dbReference type="Proteomes" id="UP000489121">
    <property type="component" value="Unassembled WGS sequence"/>
</dbReference>
<dbReference type="GO" id="GO:0019867">
    <property type="term" value="C:outer membrane"/>
    <property type="evidence" value="ECO:0007669"/>
    <property type="project" value="InterPro"/>
</dbReference>
<dbReference type="EMBL" id="AANDSR010000005">
    <property type="protein sequence ID" value="EDN9836878.1"/>
    <property type="molecule type" value="Genomic_DNA"/>
</dbReference>
<dbReference type="EMBL" id="DAAIJL010000008">
    <property type="protein sequence ID" value="HAB8557660.1"/>
    <property type="molecule type" value="Genomic_DNA"/>
</dbReference>
<evidence type="ECO:0000313" key="39">
    <source>
        <dbReference type="EMBL" id="EDN7716202.1"/>
    </source>
</evidence>
<dbReference type="Proteomes" id="UP000525850">
    <property type="component" value="Unassembled WGS sequence"/>
</dbReference>
<evidence type="ECO:0000313" key="19">
    <source>
        <dbReference type="EMBL" id="EAG2246501.1"/>
    </source>
</evidence>
<dbReference type="Proteomes" id="UP000467536">
    <property type="component" value="Unassembled WGS sequence"/>
</dbReference>
<reference evidence="57 59" key="5">
    <citation type="submission" date="2018-06" db="EMBL/GenBank/DDBJ databases">
        <authorList>
            <consortium name="GenomeTrakr: Next Generation Sequencing Network for Food Pathogen Tracability"/>
        </authorList>
    </citation>
    <scope>NUCLEOTIDE SEQUENCE [LARGE SCALE GENOMIC DNA]</scope>
    <source>
        <strain evidence="21 92">10B02965A-1</strain>
        <strain evidence="8 65">CFSAN008042</strain>
        <strain evidence="23 85">CFSAN063727</strain>
        <strain evidence="39 74">CFSAN102901</strain>
        <strain evidence="13 67">FDA00006494</strain>
        <strain evidence="6 64">FDA00007096</strain>
        <strain evidence="10 70">FDA00008584</strain>
        <strain evidence="19">FDA00011243</strain>
        <strain evidence="7 55">FDA00013332</strain>
        <strain evidence="33 72">FDA00014336</strain>
        <strain evidence="35 68">FDA00014370</strain>
        <strain evidence="34 69">FDA00014392</strain>
        <strain evidence="42">FDA00015054</strain>
        <strain evidence="22 88">FDA1005580-S054-001</strain>
        <strain evidence="79">FDA1090798-S029-001</strain>
        <strain evidence="80">FDA956581-098-004</strain>
        <strain evidence="20 83">FDA960927-006-004</strain>
        <strain evidence="24 93">FLAG-38921</strain>
        <strain evidence="36 73">FLAG-51482A</strain>
        <strain evidence="18 57">FLAG-54356</strain>
        <strain evidence="12 66">FSIS31901579</strain>
        <strain evidence="30 84">LS1344</strain>
        <strain evidence="40 76">OSF101448</strain>
        <strain evidence="11 59">VA-WGS-00405</strain>
    </source>
</reference>
<gene>
    <name evidence="53" type="primary">yoch_2</name>
    <name evidence="16" type="ORF">A8L61_03925</name>
    <name evidence="25" type="ORF">AB917_08930</name>
    <name evidence="5" type="ORF">ABZ57_11495</name>
    <name evidence="52" type="ORF">AJL21_00925</name>
    <name evidence="13" type="ORF">ART25_12720</name>
    <name evidence="6" type="ORF">ARY78_10615</name>
    <name evidence="20" type="ORF">B1N52_12870</name>
    <name evidence="19" type="ORF">B1S26_13910</name>
    <name evidence="21" type="ORF">B5K54_02680</name>
    <name evidence="17" type="ORF">BB997_11970</name>
    <name evidence="36" type="ORF">BCZ19_11390</name>
    <name evidence="18" type="ORF">BCZ21_12730</name>
    <name evidence="23" type="ORF">CA369_11645</name>
    <name evidence="22" type="ORF">CAV64_13245</name>
    <name evidence="26" type="ORF">CW845_13700</name>
    <name evidence="28" type="ORF">D4920_11440</name>
    <name evidence="27" type="ORF">D4B11_13230</name>
    <name evidence="29" type="ORF">D5N24_10795</name>
    <name evidence="31" type="ORF">D7104_10365</name>
    <name evidence="50" type="ORF">DCK61_13345</name>
    <name evidence="24" type="ORF">DCT16_13745</name>
    <name evidence="8" type="ORF">DQ70_13725</name>
    <name evidence="7" type="ORF">DU018_01920</name>
    <name evidence="53" type="ORF">DYZ80_02720</name>
    <name evidence="15" type="ORF">E1W56_11280</name>
    <name evidence="30" type="ORF">E5F58_13160</name>
    <name evidence="12" type="ORF">EXZ73_05260</name>
    <name evidence="37" type="ORF">F6436_08695</name>
    <name evidence="38" type="ORF">F6515_06490</name>
    <name evidence="32" type="ORF">FA835_05810</name>
    <name evidence="34" type="ORF">FLQ97_04070</name>
    <name evidence="33" type="ORF">FLR03_03300</name>
    <name evidence="35" type="ORF">FNX40_13235</name>
    <name evidence="41" type="ORF">FV747_11360</name>
    <name evidence="42" type="ORF">G3O21_002121</name>
    <name evidence="43" type="ORF">GHH22_12135</name>
    <name evidence="48" type="ORF">GI949_08250</name>
    <name evidence="40" type="ORF">GJW51_09360</name>
    <name evidence="39" type="ORF">GQG13_13850</name>
    <name evidence="44" type="ORF">GYR60_07070</name>
    <name evidence="45" type="ORF">GYS09_10180</name>
    <name evidence="46" type="ORF">GYX23_10710</name>
    <name evidence="47" type="ORF">GYY14_10490</name>
    <name evidence="49" type="ORF">HQN34_002632</name>
    <name evidence="51" type="ORF">HZJ64_10305</name>
    <name evidence="9" type="ORF">KV70_11210</name>
    <name evidence="10" type="ORF">QD52_14020</name>
    <name evidence="11" type="ORF">UI29_13865</name>
    <name evidence="14" type="ORF">Y261_09155</name>
</gene>
<evidence type="ECO:0000313" key="8">
    <source>
        <dbReference type="EMBL" id="EAC7481745.1"/>
    </source>
</evidence>
<dbReference type="RefSeq" id="WP_003726763.1">
    <property type="nucleotide sequence ID" value="NC_021824.1"/>
</dbReference>
<evidence type="ECO:0000313" key="78">
    <source>
        <dbReference type="Proteomes" id="UP000478682"/>
    </source>
</evidence>
<dbReference type="EMBL" id="AAHZFY010000005">
    <property type="protein sequence ID" value="ECB9512905.1"/>
    <property type="molecule type" value="Genomic_DNA"/>
</dbReference>
<evidence type="ECO:0000313" key="74">
    <source>
        <dbReference type="Proteomes" id="UP000455569"/>
    </source>
</evidence>
<reference evidence="50 75" key="4">
    <citation type="submission" date="2018-04" db="EMBL/GenBank/DDBJ databases">
        <title>Genome Analysis of a Prevalent Clone of Listeria monocytogenes Sequence Type 87 in China.</title>
        <authorList>
            <person name="Wang Y."/>
        </authorList>
    </citation>
    <scope>NUCLEOTIDE SEQUENCE [LARGE SCALE GENOMIC DNA]</scope>
    <source>
        <strain evidence="50 75">ICDC_LM1523</strain>
    </source>
</reference>
<dbReference type="EMBL" id="AAAKQF010000007">
    <property type="protein sequence ID" value="EAC9040777.1"/>
    <property type="molecule type" value="Genomic_DNA"/>
</dbReference>
<dbReference type="Pfam" id="PF01476">
    <property type="entry name" value="LysM"/>
    <property type="match status" value="2"/>
</dbReference>
<feature type="compositionally biased region" description="Low complexity" evidence="2">
    <location>
        <begin position="166"/>
        <end position="179"/>
    </location>
</feature>
<dbReference type="Proteomes" id="UP000528151">
    <property type="component" value="Unassembled WGS sequence"/>
</dbReference>
<evidence type="ECO:0000313" key="36">
    <source>
        <dbReference type="EMBL" id="ECX6925274.1"/>
    </source>
</evidence>
<dbReference type="Proteomes" id="UP000345329">
    <property type="component" value="Unassembled WGS sequence"/>
</dbReference>
<dbReference type="Proteomes" id="UP000566721">
    <property type="component" value="Unassembled WGS sequence"/>
</dbReference>
<evidence type="ECO:0000313" key="16">
    <source>
        <dbReference type="EMBL" id="EAG0866427.1"/>
    </source>
</evidence>
<dbReference type="GO" id="GO:0004553">
    <property type="term" value="F:hydrolase activity, hydrolyzing O-glycosyl compounds"/>
    <property type="evidence" value="ECO:0007669"/>
    <property type="project" value="InterPro"/>
</dbReference>
<evidence type="ECO:0000313" key="62">
    <source>
        <dbReference type="Proteomes" id="UP000358545"/>
    </source>
</evidence>
<dbReference type="SUPFAM" id="SSF50685">
    <property type="entry name" value="Barwin-like endoglucanases"/>
    <property type="match status" value="1"/>
</dbReference>
<evidence type="ECO:0000256" key="3">
    <source>
        <dbReference type="SAM" id="SignalP"/>
    </source>
</evidence>
<evidence type="ECO:0000313" key="85">
    <source>
        <dbReference type="Proteomes" id="UP000528151"/>
    </source>
</evidence>
<evidence type="ECO:0000313" key="6">
    <source>
        <dbReference type="EMBL" id="EAC5550882.1"/>
    </source>
</evidence>
<dbReference type="EMBL" id="AANPAU010000007">
    <property type="protein sequence ID" value="EDP8514691.1"/>
    <property type="molecule type" value="Genomic_DNA"/>
</dbReference>
<evidence type="ECO:0000313" key="90">
    <source>
        <dbReference type="Proteomes" id="UP000546397"/>
    </source>
</evidence>
<dbReference type="Proteomes" id="UP000548278">
    <property type="component" value="Unassembled WGS sequence"/>
</dbReference>
<evidence type="ECO:0000313" key="53">
    <source>
        <dbReference type="EMBL" id="RKA05200.1"/>
    </source>
</evidence>
<dbReference type="InterPro" id="IPR036908">
    <property type="entry name" value="RlpA-like_sf"/>
</dbReference>
<dbReference type="EMBL" id="AABBYJ010000008">
    <property type="protein sequence ID" value="EAG4332209.1"/>
    <property type="molecule type" value="Genomic_DNA"/>
</dbReference>
<dbReference type="Proteomes" id="UP000393182">
    <property type="component" value="Unassembled WGS sequence"/>
</dbReference>
<dbReference type="EMBL" id="AAALRN010000007">
    <property type="protein sequence ID" value="EAD1186200.1"/>
    <property type="molecule type" value="Genomic_DNA"/>
</dbReference>
<evidence type="ECO:0000313" key="64">
    <source>
        <dbReference type="Proteomes" id="UP000365297"/>
    </source>
</evidence>
<evidence type="ECO:0000313" key="58">
    <source>
        <dbReference type="Proteomes" id="UP000339309"/>
    </source>
</evidence>
<evidence type="ECO:0000313" key="40">
    <source>
        <dbReference type="EMBL" id="EDN9836878.1"/>
    </source>
</evidence>
<evidence type="ECO:0000313" key="7">
    <source>
        <dbReference type="EMBL" id="EAC6547114.1"/>
    </source>
</evidence>
<evidence type="ECO:0000313" key="17">
    <source>
        <dbReference type="EMBL" id="EAG1894328.1"/>
    </source>
</evidence>
<dbReference type="EMBL" id="AAAIKW010000008">
    <property type="protein sequence ID" value="EAC4553111.1"/>
    <property type="molecule type" value="Genomic_DNA"/>
</dbReference>
<dbReference type="Proteomes" id="UP000540117">
    <property type="component" value="Unassembled WGS sequence"/>
</dbReference>
<dbReference type="EMBL" id="DAAIHR010000006">
    <property type="protein sequence ID" value="HAB8398278.1"/>
    <property type="molecule type" value="Genomic_DNA"/>
</dbReference>
<evidence type="ECO:0000313" key="24">
    <source>
        <dbReference type="EMBL" id="EAG6170438.1"/>
    </source>
</evidence>
<evidence type="ECO:0000313" key="51">
    <source>
        <dbReference type="EMBL" id="NYA02227.1"/>
    </source>
</evidence>
<dbReference type="Proteomes" id="UP000478704">
    <property type="component" value="Unassembled WGS sequence"/>
</dbReference>
<dbReference type="EMBL" id="AALAQH010000006">
    <property type="protein sequence ID" value="ECX6925274.1"/>
    <property type="molecule type" value="Genomic_DNA"/>
</dbReference>
<dbReference type="Proteomes" id="UP000546397">
    <property type="component" value="Unassembled WGS sequence"/>
</dbReference>
<dbReference type="Proteomes" id="UP000354255">
    <property type="component" value="Unassembled WGS sequence"/>
</dbReference>
<dbReference type="EMBL" id="AANEHK010000010">
    <property type="protein sequence ID" value="EDO0986588.1"/>
    <property type="molecule type" value="Genomic_DNA"/>
</dbReference>
<dbReference type="Proteomes" id="UP000365297">
    <property type="component" value="Unassembled WGS sequence"/>
</dbReference>
<evidence type="ECO:0000313" key="97">
    <source>
        <dbReference type="Proteomes" id="UP000844415"/>
    </source>
</evidence>
<evidence type="ECO:0000313" key="42">
    <source>
        <dbReference type="EMBL" id="EDP8514691.1"/>
    </source>
</evidence>
<dbReference type="Proteomes" id="UP000840039">
    <property type="component" value="Unassembled WGS sequence"/>
</dbReference>
<dbReference type="Proteomes" id="UP000455569">
    <property type="component" value="Unassembled WGS sequence"/>
</dbReference>
<evidence type="ECO:0000313" key="29">
    <source>
        <dbReference type="EMBL" id="EAH3294885.1"/>
    </source>
</evidence>